<keyword evidence="3" id="KW-0812">Transmembrane</keyword>
<dbReference type="SUPFAM" id="SSF55073">
    <property type="entry name" value="Nucleotide cyclase"/>
    <property type="match status" value="1"/>
</dbReference>
<dbReference type="PROSITE" id="PS50887">
    <property type="entry name" value="GGDEF"/>
    <property type="match status" value="1"/>
</dbReference>
<dbReference type="InterPro" id="IPR001638">
    <property type="entry name" value="Solute-binding_3/MltF_N"/>
</dbReference>
<evidence type="ECO:0000259" key="4">
    <source>
        <dbReference type="PROSITE" id="PS50887"/>
    </source>
</evidence>
<dbReference type="Gene3D" id="3.40.190.10">
    <property type="entry name" value="Periplasmic binding protein-like II"/>
    <property type="match status" value="4"/>
</dbReference>
<keyword evidence="3" id="KW-1133">Transmembrane helix</keyword>
<sequence length="704" mass="80460">MSIQCGVIKTIFKVCLVANIFRNLRPILWFVVWASIGFSGVFHATASESVPQSKMHYSVATEADDIVTRILFDALAEEFELSIQYVDYPSFDSILRAVEVGESDFAANITHTKSRSLRFDFSRPTNIEYTFLYSRLDTELADISKLGVPKNTIYGDLIQVNYPQIELIEYDGTHQALALLNNHSVAGVVDAINQLEPMLSRGFDAKMLNDKISIKPVSIVSMKGTHASELSYFVDYLHSEKIQKRLREKVEQYQFDLRQQALRREVFNSGLDLRKPLLVKLENMTPFAIYQPDGSAKGNSADAIFQACDILGFQCQLVSSAEETWESMYQDLLMNRIDVLAPLNISEPRKALVNFSTPHYTAESLLVKRIGYKPDVYRNASELITENIGVIKGDFFDELLTQLLPQKYLFRYRNDGELVDALLDAEVDYIALNNATLSALLKEKSLLPITRDHSIDKLFRSDVALGFPKTDRGEKLAFFFSRALQVIDTDRLNRFYDQAPDWRSTHEAEQKLASRTQSVFIVLLCFMFLVAIYLHTQSNTDSLTKLGNRRSLRHRYRRGLKPSQTLVYLDINKFKQINDTYGHHVGDLILQEYAQLIKREWQGRCFRIGGDEFILVGEVPEHKLSELLNRLGSFNFQRPKEQIEFAVKVSMGIYLPREGECSLREALRKTDRSMYDAKNSEGTEFMFVNPRIVVNDEGGMASNV</sequence>
<accession>A0A1E5CX91</accession>
<dbReference type="NCBIfam" id="TIGR00254">
    <property type="entry name" value="GGDEF"/>
    <property type="match status" value="1"/>
</dbReference>
<dbReference type="InterPro" id="IPR000160">
    <property type="entry name" value="GGDEF_dom"/>
</dbReference>
<evidence type="ECO:0000256" key="2">
    <source>
        <dbReference type="ARBA" id="ARBA00022729"/>
    </source>
</evidence>
<dbReference type="EMBL" id="AJYW02000158">
    <property type="protein sequence ID" value="OEE75260.1"/>
    <property type="molecule type" value="Genomic_DNA"/>
</dbReference>
<organism evidence="5 6">
    <name type="scientific">Vibrio genomosp. F6 str. FF-238</name>
    <dbReference type="NCBI Taxonomy" id="1191298"/>
    <lineage>
        <taxon>Bacteria</taxon>
        <taxon>Pseudomonadati</taxon>
        <taxon>Pseudomonadota</taxon>
        <taxon>Gammaproteobacteria</taxon>
        <taxon>Vibrionales</taxon>
        <taxon>Vibrionaceae</taxon>
        <taxon>Vibrio</taxon>
    </lineage>
</organism>
<dbReference type="InterPro" id="IPR029787">
    <property type="entry name" value="Nucleotide_cyclase"/>
</dbReference>
<evidence type="ECO:0000313" key="6">
    <source>
        <dbReference type="Proteomes" id="UP000094165"/>
    </source>
</evidence>
<reference evidence="5 6" key="1">
    <citation type="journal article" date="2012" name="Science">
        <title>Ecological populations of bacteria act as socially cohesive units of antibiotic production and resistance.</title>
        <authorList>
            <person name="Cordero O.X."/>
            <person name="Wildschutte H."/>
            <person name="Kirkup B."/>
            <person name="Proehl S."/>
            <person name="Ngo L."/>
            <person name="Hussain F."/>
            <person name="Le Roux F."/>
            <person name="Mincer T."/>
            <person name="Polz M.F."/>
        </authorList>
    </citation>
    <scope>NUCLEOTIDE SEQUENCE [LARGE SCALE GENOMIC DNA]</scope>
    <source>
        <strain evidence="5 6">FF-238</strain>
    </source>
</reference>
<feature type="domain" description="GGDEF" evidence="4">
    <location>
        <begin position="562"/>
        <end position="690"/>
    </location>
</feature>
<dbReference type="Pfam" id="PF00990">
    <property type="entry name" value="GGDEF"/>
    <property type="match status" value="1"/>
</dbReference>
<dbReference type="AlphaFoldDB" id="A0A1E5CX91"/>
<gene>
    <name evidence="5" type="ORF">A130_17265</name>
</gene>
<keyword evidence="2" id="KW-0732">Signal</keyword>
<dbReference type="Gene3D" id="3.30.70.270">
    <property type="match status" value="1"/>
</dbReference>
<proteinExistence type="inferred from homology"/>
<protein>
    <submittedName>
        <fullName evidence="5">Diguanylate cyclase</fullName>
    </submittedName>
</protein>
<dbReference type="SMART" id="SM00062">
    <property type="entry name" value="PBPb"/>
    <property type="match status" value="2"/>
</dbReference>
<dbReference type="Pfam" id="PF00497">
    <property type="entry name" value="SBP_bac_3"/>
    <property type="match status" value="2"/>
</dbReference>
<dbReference type="CDD" id="cd01949">
    <property type="entry name" value="GGDEF"/>
    <property type="match status" value="1"/>
</dbReference>
<dbReference type="SUPFAM" id="SSF53850">
    <property type="entry name" value="Periplasmic binding protein-like II"/>
    <property type="match status" value="2"/>
</dbReference>
<comment type="similarity">
    <text evidence="1">Belongs to the bacterial solute-binding protein 3 family.</text>
</comment>
<dbReference type="InterPro" id="IPR043128">
    <property type="entry name" value="Rev_trsase/Diguanyl_cyclase"/>
</dbReference>
<name>A0A1E5CX91_9VIBR</name>
<feature type="transmembrane region" description="Helical" evidence="3">
    <location>
        <begin position="27"/>
        <end position="46"/>
    </location>
</feature>
<dbReference type="PANTHER" id="PTHR35936">
    <property type="entry name" value="MEMBRANE-BOUND LYTIC MUREIN TRANSGLYCOSYLASE F"/>
    <property type="match status" value="1"/>
</dbReference>
<evidence type="ECO:0000256" key="3">
    <source>
        <dbReference type="SAM" id="Phobius"/>
    </source>
</evidence>
<dbReference type="SMART" id="SM00267">
    <property type="entry name" value="GGDEF"/>
    <property type="match status" value="1"/>
</dbReference>
<dbReference type="PANTHER" id="PTHR35936:SF37">
    <property type="entry name" value="AMINO ACID ABC TRANSPORTER SUBSTRATE-BINDING PROTEIN"/>
    <property type="match status" value="1"/>
</dbReference>
<dbReference type="Proteomes" id="UP000094165">
    <property type="component" value="Unassembled WGS sequence"/>
</dbReference>
<comment type="caution">
    <text evidence="5">The sequence shown here is derived from an EMBL/GenBank/DDBJ whole genome shotgun (WGS) entry which is preliminary data.</text>
</comment>
<keyword evidence="6" id="KW-1185">Reference proteome</keyword>
<evidence type="ECO:0000313" key="5">
    <source>
        <dbReference type="EMBL" id="OEE75260.1"/>
    </source>
</evidence>
<keyword evidence="3" id="KW-0472">Membrane</keyword>
<evidence type="ECO:0000256" key="1">
    <source>
        <dbReference type="ARBA" id="ARBA00010333"/>
    </source>
</evidence>